<accession>A0A518GZP6</accession>
<sequence>MARSETEGGRAGSATENAISLRGTREWRDWLRRLSDHCRTTGATVIDQALAKYARDVGFDEPPPRRC</sequence>
<evidence type="ECO:0000313" key="2">
    <source>
        <dbReference type="Proteomes" id="UP000317835"/>
    </source>
</evidence>
<organism evidence="1 2">
    <name type="scientific">Tautonia plasticadhaerens</name>
    <dbReference type="NCBI Taxonomy" id="2527974"/>
    <lineage>
        <taxon>Bacteria</taxon>
        <taxon>Pseudomonadati</taxon>
        <taxon>Planctomycetota</taxon>
        <taxon>Planctomycetia</taxon>
        <taxon>Isosphaerales</taxon>
        <taxon>Isosphaeraceae</taxon>
        <taxon>Tautonia</taxon>
    </lineage>
</organism>
<dbReference type="OrthoDB" id="290680at2"/>
<gene>
    <name evidence="1" type="ORF">ElP_19340</name>
</gene>
<dbReference type="KEGG" id="tpla:ElP_19340"/>
<dbReference type="AlphaFoldDB" id="A0A518GZP6"/>
<name>A0A518GZP6_9BACT</name>
<keyword evidence="2" id="KW-1185">Reference proteome</keyword>
<dbReference type="Proteomes" id="UP000317835">
    <property type="component" value="Chromosome"/>
</dbReference>
<protein>
    <submittedName>
        <fullName evidence="1">Uncharacterized protein</fullName>
    </submittedName>
</protein>
<dbReference type="RefSeq" id="WP_145268664.1">
    <property type="nucleotide sequence ID" value="NZ_CP036426.1"/>
</dbReference>
<dbReference type="EMBL" id="CP036426">
    <property type="protein sequence ID" value="QDV34053.1"/>
    <property type="molecule type" value="Genomic_DNA"/>
</dbReference>
<reference evidence="1 2" key="1">
    <citation type="submission" date="2019-02" db="EMBL/GenBank/DDBJ databases">
        <title>Deep-cultivation of Planctomycetes and their phenomic and genomic characterization uncovers novel biology.</title>
        <authorList>
            <person name="Wiegand S."/>
            <person name="Jogler M."/>
            <person name="Boedeker C."/>
            <person name="Pinto D."/>
            <person name="Vollmers J."/>
            <person name="Rivas-Marin E."/>
            <person name="Kohn T."/>
            <person name="Peeters S.H."/>
            <person name="Heuer A."/>
            <person name="Rast P."/>
            <person name="Oberbeckmann S."/>
            <person name="Bunk B."/>
            <person name="Jeske O."/>
            <person name="Meyerdierks A."/>
            <person name="Storesund J.E."/>
            <person name="Kallscheuer N."/>
            <person name="Luecker S."/>
            <person name="Lage O.M."/>
            <person name="Pohl T."/>
            <person name="Merkel B.J."/>
            <person name="Hornburger P."/>
            <person name="Mueller R.-W."/>
            <person name="Bruemmer F."/>
            <person name="Labrenz M."/>
            <person name="Spormann A.M."/>
            <person name="Op den Camp H."/>
            <person name="Overmann J."/>
            <person name="Amann R."/>
            <person name="Jetten M.S.M."/>
            <person name="Mascher T."/>
            <person name="Medema M.H."/>
            <person name="Devos D.P."/>
            <person name="Kaster A.-K."/>
            <person name="Ovreas L."/>
            <person name="Rohde M."/>
            <person name="Galperin M.Y."/>
            <person name="Jogler C."/>
        </authorList>
    </citation>
    <scope>NUCLEOTIDE SEQUENCE [LARGE SCALE GENOMIC DNA]</scope>
    <source>
        <strain evidence="1 2">ElP</strain>
    </source>
</reference>
<proteinExistence type="predicted"/>
<evidence type="ECO:0000313" key="1">
    <source>
        <dbReference type="EMBL" id="QDV34053.1"/>
    </source>
</evidence>